<dbReference type="EMBL" id="KQ965749">
    <property type="protein sequence ID" value="KXS17000.1"/>
    <property type="molecule type" value="Genomic_DNA"/>
</dbReference>
<reference evidence="11 12" key="1">
    <citation type="journal article" date="2015" name="Genome Biol. Evol.">
        <title>Phylogenomic analyses indicate that early fungi evolved digesting cell walls of algal ancestors of land plants.</title>
        <authorList>
            <person name="Chang Y."/>
            <person name="Wang S."/>
            <person name="Sekimoto S."/>
            <person name="Aerts A.L."/>
            <person name="Choi C."/>
            <person name="Clum A."/>
            <person name="LaButti K.M."/>
            <person name="Lindquist E.A."/>
            <person name="Yee Ngan C."/>
            <person name="Ohm R.A."/>
            <person name="Salamov A.A."/>
            <person name="Grigoriev I.V."/>
            <person name="Spatafora J.W."/>
            <person name="Berbee M.L."/>
        </authorList>
    </citation>
    <scope>NUCLEOTIDE SEQUENCE [LARGE SCALE GENOMIC DNA]</scope>
    <source>
        <strain evidence="11 12">JEL478</strain>
    </source>
</reference>
<evidence type="ECO:0000256" key="10">
    <source>
        <dbReference type="SAM" id="MobiDB-lite"/>
    </source>
</evidence>
<dbReference type="PANTHER" id="PTHR43321">
    <property type="entry name" value="GLUTAMATE DECARBOXYLASE"/>
    <property type="match status" value="1"/>
</dbReference>
<proteinExistence type="inferred from homology"/>
<keyword evidence="12" id="KW-1185">Reference proteome</keyword>
<evidence type="ECO:0000256" key="9">
    <source>
        <dbReference type="RuleBase" id="RU361171"/>
    </source>
</evidence>
<comment type="similarity">
    <text evidence="2 8">Belongs to the group II decarboxylase family.</text>
</comment>
<dbReference type="PANTHER" id="PTHR43321:SF3">
    <property type="entry name" value="GLUTAMATE DECARBOXYLASE"/>
    <property type="match status" value="1"/>
</dbReference>
<gene>
    <name evidence="11" type="ORF">M427DRAFT_122383</name>
</gene>
<protein>
    <recommendedName>
        <fullName evidence="3 9">Glutamate decarboxylase</fullName>
        <ecNumber evidence="3 9">4.1.1.15</ecNumber>
    </recommendedName>
</protein>
<comment type="cofactor">
    <cofactor evidence="1 7 8">
        <name>pyridoxal 5'-phosphate</name>
        <dbReference type="ChEBI" id="CHEBI:597326"/>
    </cofactor>
</comment>
<dbReference type="FunFam" id="3.40.640.10:FF:000017">
    <property type="entry name" value="Glutamate decarboxylase"/>
    <property type="match status" value="1"/>
</dbReference>
<feature type="region of interest" description="Disordered" evidence="10">
    <location>
        <begin position="1"/>
        <end position="27"/>
    </location>
</feature>
<dbReference type="OMA" id="KNIMQNC"/>
<dbReference type="InterPro" id="IPR015424">
    <property type="entry name" value="PyrdxlP-dep_Trfase"/>
</dbReference>
<dbReference type="Gene3D" id="3.40.640.10">
    <property type="entry name" value="Type I PLP-dependent aspartate aminotransferase-like (Major domain)"/>
    <property type="match status" value="1"/>
</dbReference>
<evidence type="ECO:0000256" key="2">
    <source>
        <dbReference type="ARBA" id="ARBA00009533"/>
    </source>
</evidence>
<evidence type="ECO:0000256" key="5">
    <source>
        <dbReference type="ARBA" id="ARBA00023239"/>
    </source>
</evidence>
<organism evidence="11 12">
    <name type="scientific">Gonapodya prolifera (strain JEL478)</name>
    <name type="common">Monoblepharis prolifera</name>
    <dbReference type="NCBI Taxonomy" id="1344416"/>
    <lineage>
        <taxon>Eukaryota</taxon>
        <taxon>Fungi</taxon>
        <taxon>Fungi incertae sedis</taxon>
        <taxon>Chytridiomycota</taxon>
        <taxon>Chytridiomycota incertae sedis</taxon>
        <taxon>Monoblepharidomycetes</taxon>
        <taxon>Monoblepharidales</taxon>
        <taxon>Gonapodyaceae</taxon>
        <taxon>Gonapodya</taxon>
    </lineage>
</organism>
<dbReference type="Gene3D" id="3.90.1150.160">
    <property type="match status" value="1"/>
</dbReference>
<evidence type="ECO:0000256" key="7">
    <source>
        <dbReference type="PIRSR" id="PIRSR602129-50"/>
    </source>
</evidence>
<dbReference type="GO" id="GO:0004351">
    <property type="term" value="F:glutamate decarboxylase activity"/>
    <property type="evidence" value="ECO:0007669"/>
    <property type="project" value="UniProtKB-EC"/>
</dbReference>
<name>A0A139AJM2_GONPJ</name>
<evidence type="ECO:0000256" key="8">
    <source>
        <dbReference type="RuleBase" id="RU000382"/>
    </source>
</evidence>
<evidence type="ECO:0000256" key="4">
    <source>
        <dbReference type="ARBA" id="ARBA00022898"/>
    </source>
</evidence>
<dbReference type="EC" id="4.1.1.15" evidence="3 9"/>
<dbReference type="GO" id="GO:0006538">
    <property type="term" value="P:L-glutamate catabolic process"/>
    <property type="evidence" value="ECO:0007669"/>
    <property type="project" value="TreeGrafter"/>
</dbReference>
<evidence type="ECO:0000313" key="11">
    <source>
        <dbReference type="EMBL" id="KXS17000.1"/>
    </source>
</evidence>
<dbReference type="OrthoDB" id="5152799at2759"/>
<comment type="catalytic activity">
    <reaction evidence="6 9">
        <text>L-glutamate + H(+) = 4-aminobutanoate + CO2</text>
        <dbReference type="Rhea" id="RHEA:17785"/>
        <dbReference type="ChEBI" id="CHEBI:15378"/>
        <dbReference type="ChEBI" id="CHEBI:16526"/>
        <dbReference type="ChEBI" id="CHEBI:29985"/>
        <dbReference type="ChEBI" id="CHEBI:59888"/>
        <dbReference type="EC" id="4.1.1.15"/>
    </reaction>
</comment>
<dbReference type="Proteomes" id="UP000070544">
    <property type="component" value="Unassembled WGS sequence"/>
</dbReference>
<evidence type="ECO:0000256" key="6">
    <source>
        <dbReference type="ARBA" id="ARBA00048868"/>
    </source>
</evidence>
<keyword evidence="4 7" id="KW-0663">Pyridoxal phosphate</keyword>
<dbReference type="InterPro" id="IPR015421">
    <property type="entry name" value="PyrdxlP-dep_Trfase_major"/>
</dbReference>
<dbReference type="Gene3D" id="4.10.280.50">
    <property type="match status" value="1"/>
</dbReference>
<keyword evidence="5 8" id="KW-0456">Lyase</keyword>
<dbReference type="InterPro" id="IPR010107">
    <property type="entry name" value="Glutamate_decarboxylase"/>
</dbReference>
<dbReference type="Pfam" id="PF00282">
    <property type="entry name" value="Pyridoxal_deC"/>
    <property type="match status" value="1"/>
</dbReference>
<accession>A0A139AJM2</accession>
<sequence>MLSDATPPTSTPAATASASKAGSHGSAKTATSLAHLGLREAAGLPADHLAQRGSMKIGMASRYQTVEGCPKAQLNETGLDASVAYRLVHDELVLDGNPTQNLASFVTTHMEPEALQLYNETLNKNLADGEEYPQTIELQNRCAKILANLWNASPSQSPVGTATIGSSEAIMLGGLAMKFRWREARKKEGKDTSKPNIVFGHNCQSALEKFSTYFDVATRYVDVSESSHFCNDPNEAIKLVDENTIGVIMIMGSTYTGHFEDVKLMATLLDKLQEETGLNVPIHVDGASGGMVAPFIFPDLEWDFRISRVVSINTSGHKYGLVLPGLGWIVWRDEQFLPKELVFNMAYLGGNVSSFTLNFSRNASNVILQYYQFVRLGAGGYKAIMSGCLEVAKILSLALEKSGMFRVYSDIHKDQVGLPVVAFGFTPELKKKGVSEYKLEHDLRRYGWIVPAYPLPHPLNGTTIVRVVVRESASMDLMDLLFRNMVQVAESLVEEAEVLHAAERKAFVGKKWQAVVKKVKESAEEKTHYPRVC</sequence>
<evidence type="ECO:0000313" key="12">
    <source>
        <dbReference type="Proteomes" id="UP000070544"/>
    </source>
</evidence>
<keyword evidence="9" id="KW-0210">Decarboxylase</keyword>
<dbReference type="InterPro" id="IPR002129">
    <property type="entry name" value="PyrdxlP-dep_de-COase"/>
</dbReference>
<evidence type="ECO:0000256" key="3">
    <source>
        <dbReference type="ARBA" id="ARBA00012421"/>
    </source>
</evidence>
<dbReference type="GO" id="GO:0030170">
    <property type="term" value="F:pyridoxal phosphate binding"/>
    <property type="evidence" value="ECO:0007669"/>
    <property type="project" value="InterPro"/>
</dbReference>
<dbReference type="AlphaFoldDB" id="A0A139AJM2"/>
<dbReference type="GO" id="GO:0005829">
    <property type="term" value="C:cytosol"/>
    <property type="evidence" value="ECO:0007669"/>
    <property type="project" value="TreeGrafter"/>
</dbReference>
<dbReference type="STRING" id="1344416.A0A139AJM2"/>
<dbReference type="SUPFAM" id="SSF53383">
    <property type="entry name" value="PLP-dependent transferases"/>
    <property type="match status" value="1"/>
</dbReference>
<feature type="modified residue" description="N6-(pyridoxal phosphate)lysine" evidence="7">
    <location>
        <position position="318"/>
    </location>
</feature>
<evidence type="ECO:0000256" key="1">
    <source>
        <dbReference type="ARBA" id="ARBA00001933"/>
    </source>
</evidence>
<dbReference type="NCBIfam" id="TIGR01788">
    <property type="entry name" value="Glu-decarb-GAD"/>
    <property type="match status" value="1"/>
</dbReference>